<keyword evidence="7" id="KW-1185">Reference proteome</keyword>
<organism evidence="6">
    <name type="scientific">Eremomyces bilateralis CBS 781.70</name>
    <dbReference type="NCBI Taxonomy" id="1392243"/>
    <lineage>
        <taxon>Eukaryota</taxon>
        <taxon>Fungi</taxon>
        <taxon>Dikarya</taxon>
        <taxon>Ascomycota</taxon>
        <taxon>Pezizomycotina</taxon>
        <taxon>Dothideomycetes</taxon>
        <taxon>Dothideomycetes incertae sedis</taxon>
        <taxon>Eremomycetales</taxon>
        <taxon>Eremomycetaceae</taxon>
        <taxon>Eremomyces</taxon>
    </lineage>
</organism>
<evidence type="ECO:0000256" key="4">
    <source>
        <dbReference type="ARBA" id="ARBA00023004"/>
    </source>
</evidence>
<comment type="cofactor">
    <cofactor evidence="1">
        <name>Fe cation</name>
        <dbReference type="ChEBI" id="CHEBI:24875"/>
    </cofactor>
</comment>
<dbReference type="Pfam" id="PF05721">
    <property type="entry name" value="PhyH"/>
    <property type="match status" value="1"/>
</dbReference>
<dbReference type="OrthoDB" id="445007at2759"/>
<keyword evidence="4" id="KW-0408">Iron</keyword>
<keyword evidence="6 8" id="KW-0223">Dioxygenase</keyword>
<evidence type="ECO:0000313" key="7">
    <source>
        <dbReference type="Proteomes" id="UP000504638"/>
    </source>
</evidence>
<dbReference type="Gene3D" id="2.60.120.620">
    <property type="entry name" value="q2cbj1_9rhob like domain"/>
    <property type="match status" value="1"/>
</dbReference>
<reference evidence="6 8" key="1">
    <citation type="submission" date="2020-01" db="EMBL/GenBank/DDBJ databases">
        <authorList>
            <consortium name="DOE Joint Genome Institute"/>
            <person name="Haridas S."/>
            <person name="Albert R."/>
            <person name="Binder M."/>
            <person name="Bloem J."/>
            <person name="Labutti K."/>
            <person name="Salamov A."/>
            <person name="Andreopoulos B."/>
            <person name="Baker S.E."/>
            <person name="Barry K."/>
            <person name="Bills G."/>
            <person name="Bluhm B.H."/>
            <person name="Cannon C."/>
            <person name="Castanera R."/>
            <person name="Culley D.E."/>
            <person name="Daum C."/>
            <person name="Ezra D."/>
            <person name="Gonzalez J.B."/>
            <person name="Henrissat B."/>
            <person name="Kuo A."/>
            <person name="Liang C."/>
            <person name="Lipzen A."/>
            <person name="Lutzoni F."/>
            <person name="Magnuson J."/>
            <person name="Mondo S."/>
            <person name="Nolan M."/>
            <person name="Ohm R."/>
            <person name="Pangilinan J."/>
            <person name="Park H.-J."/>
            <person name="Ramirez L."/>
            <person name="Alfaro M."/>
            <person name="Sun H."/>
            <person name="Tritt A."/>
            <person name="Yoshinaga Y."/>
            <person name="Zwiers L.-H."/>
            <person name="Turgeon B.G."/>
            <person name="Goodwin S.B."/>
            <person name="Spatafora J.W."/>
            <person name="Crous P.W."/>
            <person name="Grigoriev I.V."/>
        </authorList>
    </citation>
    <scope>NUCLEOTIDE SEQUENCE</scope>
    <source>
        <strain evidence="6 8">CBS 781.70</strain>
    </source>
</reference>
<dbReference type="GO" id="GO:0051213">
    <property type="term" value="F:dioxygenase activity"/>
    <property type="evidence" value="ECO:0007669"/>
    <property type="project" value="UniProtKB-KW"/>
</dbReference>
<evidence type="ECO:0000313" key="6">
    <source>
        <dbReference type="EMBL" id="KAF1814926.1"/>
    </source>
</evidence>
<comment type="similarity">
    <text evidence="2">Belongs to the PhyH family.</text>
</comment>
<dbReference type="RefSeq" id="XP_033536557.1">
    <property type="nucleotide sequence ID" value="XM_033674606.1"/>
</dbReference>
<dbReference type="AlphaFoldDB" id="A0A6G1GAG2"/>
<proteinExistence type="inferred from homology"/>
<dbReference type="SUPFAM" id="SSF51197">
    <property type="entry name" value="Clavaminate synthase-like"/>
    <property type="match status" value="1"/>
</dbReference>
<dbReference type="PANTHER" id="PTHR20883">
    <property type="entry name" value="PHYTANOYL-COA DIOXYGENASE DOMAIN CONTAINING 1"/>
    <property type="match status" value="1"/>
</dbReference>
<evidence type="ECO:0000256" key="2">
    <source>
        <dbReference type="ARBA" id="ARBA00005830"/>
    </source>
</evidence>
<name>A0A6G1GAG2_9PEZI</name>
<reference evidence="8" key="2">
    <citation type="submission" date="2020-04" db="EMBL/GenBank/DDBJ databases">
        <authorList>
            <consortium name="NCBI Genome Project"/>
        </authorList>
    </citation>
    <scope>NUCLEOTIDE SEQUENCE</scope>
    <source>
        <strain evidence="8">CBS 781.70</strain>
    </source>
</reference>
<reference evidence="8" key="3">
    <citation type="submission" date="2025-04" db="UniProtKB">
        <authorList>
            <consortium name="RefSeq"/>
        </authorList>
    </citation>
    <scope>IDENTIFICATION</scope>
    <source>
        <strain evidence="8">CBS 781.70</strain>
    </source>
</reference>
<evidence type="ECO:0000313" key="8">
    <source>
        <dbReference type="RefSeq" id="XP_033536557.1"/>
    </source>
</evidence>
<protein>
    <submittedName>
        <fullName evidence="6 8">Phytanoyl-CoA dioxygenase</fullName>
    </submittedName>
</protein>
<gene>
    <name evidence="6 8" type="ORF">P152DRAFT_238069</name>
</gene>
<evidence type="ECO:0000256" key="3">
    <source>
        <dbReference type="ARBA" id="ARBA00022723"/>
    </source>
</evidence>
<evidence type="ECO:0000256" key="5">
    <source>
        <dbReference type="SAM" id="MobiDB-lite"/>
    </source>
</evidence>
<dbReference type="PANTHER" id="PTHR20883:SF15">
    <property type="entry name" value="PHYTANOYL-COA DIOXYGENASE DOMAIN-CONTAINING PROTEIN 1"/>
    <property type="match status" value="1"/>
</dbReference>
<feature type="region of interest" description="Disordered" evidence="5">
    <location>
        <begin position="288"/>
        <end position="309"/>
    </location>
</feature>
<dbReference type="Proteomes" id="UP000504638">
    <property type="component" value="Unplaced"/>
</dbReference>
<sequence>MSQPPPPALLFPSQEKTLPANPRLRANIEHVLEHGYVILENVFTKSQAEEAKAEISRLGGNAPKVGRTAFEGLNTNRIYSLLNKTRVFDKFCTLPDVLALNDYFLEPQSQLHVLHTIQINPREEAQALHHDDAFINVPRPRPPFGTAIIVAFDDFTPTNGATRIIPKSHTWPQGRRPREEETQPAVCPAGSVVYFTSLLWHGGGANQTDLPRKSMTVQYCQPYIRPIENMVLSVDPRRLPEIPERIVEMMGYAIHKPFIGYADGLEPLKGADRMVNWLQRPLDPSPPTFADWKGKATARKGDEGIKSKI</sequence>
<dbReference type="GO" id="GO:0046872">
    <property type="term" value="F:metal ion binding"/>
    <property type="evidence" value="ECO:0007669"/>
    <property type="project" value="UniProtKB-KW"/>
</dbReference>
<accession>A0A6G1GAG2</accession>
<keyword evidence="6 8" id="KW-0560">Oxidoreductase</keyword>
<feature type="compositionally biased region" description="Basic and acidic residues" evidence="5">
    <location>
        <begin position="299"/>
        <end position="309"/>
    </location>
</feature>
<dbReference type="GeneID" id="54415176"/>
<dbReference type="InterPro" id="IPR008775">
    <property type="entry name" value="Phytyl_CoA_dOase-like"/>
</dbReference>
<keyword evidence="3" id="KW-0479">Metal-binding</keyword>
<evidence type="ECO:0000256" key="1">
    <source>
        <dbReference type="ARBA" id="ARBA00001962"/>
    </source>
</evidence>
<dbReference type="EMBL" id="ML975152">
    <property type="protein sequence ID" value="KAF1814926.1"/>
    <property type="molecule type" value="Genomic_DNA"/>
</dbReference>